<accession>A0ABT8Y9A7</accession>
<dbReference type="InterPro" id="IPR017946">
    <property type="entry name" value="PLC-like_Pdiesterase_TIM-brl"/>
</dbReference>
<dbReference type="InterPro" id="IPR030395">
    <property type="entry name" value="GP_PDE_dom"/>
</dbReference>
<evidence type="ECO:0000256" key="3">
    <source>
        <dbReference type="ARBA" id="ARBA00022729"/>
    </source>
</evidence>
<evidence type="ECO:0000256" key="4">
    <source>
        <dbReference type="ARBA" id="ARBA00022798"/>
    </source>
</evidence>
<evidence type="ECO:0000313" key="9">
    <source>
        <dbReference type="Proteomes" id="UP001169764"/>
    </source>
</evidence>
<dbReference type="SUPFAM" id="SSF51695">
    <property type="entry name" value="PLC-like phosphodiesterases"/>
    <property type="match status" value="1"/>
</dbReference>
<name>A0ABT8Y9A7_9SPHN</name>
<reference evidence="8" key="1">
    <citation type="submission" date="2023-07" db="EMBL/GenBank/DDBJ databases">
        <authorList>
            <person name="Kim M."/>
        </authorList>
    </citation>
    <scope>NUCLEOTIDE SEQUENCE</scope>
    <source>
        <strain evidence="8">BIUV-7</strain>
    </source>
</reference>
<keyword evidence="9" id="KW-1185">Reference proteome</keyword>
<evidence type="ECO:0000256" key="2">
    <source>
        <dbReference type="ARBA" id="ARBA00012247"/>
    </source>
</evidence>
<dbReference type="PANTHER" id="PTHR43620">
    <property type="entry name" value="GLYCEROPHOSPHORYL DIESTER PHOSPHODIESTERASE"/>
    <property type="match status" value="1"/>
</dbReference>
<dbReference type="Pfam" id="PF03009">
    <property type="entry name" value="GDPD"/>
    <property type="match status" value="1"/>
</dbReference>
<dbReference type="Gene3D" id="3.20.20.190">
    <property type="entry name" value="Phosphatidylinositol (PI) phosphodiesterase"/>
    <property type="match status" value="1"/>
</dbReference>
<dbReference type="PROSITE" id="PS51704">
    <property type="entry name" value="GP_PDE"/>
    <property type="match status" value="1"/>
</dbReference>
<evidence type="ECO:0000256" key="6">
    <source>
        <dbReference type="ARBA" id="ARBA00047512"/>
    </source>
</evidence>
<evidence type="ECO:0000256" key="1">
    <source>
        <dbReference type="ARBA" id="ARBA00007277"/>
    </source>
</evidence>
<evidence type="ECO:0000313" key="8">
    <source>
        <dbReference type="EMBL" id="MDO6414909.1"/>
    </source>
</evidence>
<proteinExistence type="inferred from homology"/>
<comment type="similarity">
    <text evidence="1">Belongs to the glycerophosphoryl diester phosphodiesterase family.</text>
</comment>
<evidence type="ECO:0000256" key="5">
    <source>
        <dbReference type="ARBA" id="ARBA00022801"/>
    </source>
</evidence>
<protein>
    <recommendedName>
        <fullName evidence="2">glycerophosphodiester phosphodiesterase</fullName>
        <ecNumber evidence="2">3.1.4.46</ecNumber>
    </recommendedName>
</protein>
<keyword evidence="3" id="KW-0732">Signal</keyword>
<gene>
    <name evidence="8" type="ORF">Q4F19_11000</name>
</gene>
<feature type="domain" description="GP-PDE" evidence="7">
    <location>
        <begin position="21"/>
        <end position="343"/>
    </location>
</feature>
<keyword evidence="4" id="KW-0319">Glycerol metabolism</keyword>
<dbReference type="RefSeq" id="WP_303542505.1">
    <property type="nucleotide sequence ID" value="NZ_JAUOTP010000004.1"/>
</dbReference>
<comment type="caution">
    <text evidence="8">The sequence shown here is derived from an EMBL/GenBank/DDBJ whole genome shotgun (WGS) entry which is preliminary data.</text>
</comment>
<dbReference type="PANTHER" id="PTHR43620:SF7">
    <property type="entry name" value="GLYCEROPHOSPHODIESTER PHOSPHODIESTERASE GDPD5-RELATED"/>
    <property type="match status" value="1"/>
</dbReference>
<keyword evidence="5" id="KW-0378">Hydrolase</keyword>
<comment type="catalytic activity">
    <reaction evidence="6">
        <text>a sn-glycero-3-phosphodiester + H2O = an alcohol + sn-glycerol 3-phosphate + H(+)</text>
        <dbReference type="Rhea" id="RHEA:12969"/>
        <dbReference type="ChEBI" id="CHEBI:15377"/>
        <dbReference type="ChEBI" id="CHEBI:15378"/>
        <dbReference type="ChEBI" id="CHEBI:30879"/>
        <dbReference type="ChEBI" id="CHEBI:57597"/>
        <dbReference type="ChEBI" id="CHEBI:83408"/>
        <dbReference type="EC" id="3.1.4.46"/>
    </reaction>
</comment>
<dbReference type="EMBL" id="JAUOTP010000004">
    <property type="protein sequence ID" value="MDO6414909.1"/>
    <property type="molecule type" value="Genomic_DNA"/>
</dbReference>
<dbReference type="EC" id="3.1.4.46" evidence="2"/>
<dbReference type="CDD" id="cd08602">
    <property type="entry name" value="GDPD_ScGlpQ1_like"/>
    <property type="match status" value="1"/>
</dbReference>
<organism evidence="8 9">
    <name type="scientific">Sphingomonas natans</name>
    <dbReference type="NCBI Taxonomy" id="3063330"/>
    <lineage>
        <taxon>Bacteria</taxon>
        <taxon>Pseudomonadati</taxon>
        <taxon>Pseudomonadota</taxon>
        <taxon>Alphaproteobacteria</taxon>
        <taxon>Sphingomonadales</taxon>
        <taxon>Sphingomonadaceae</taxon>
        <taxon>Sphingomonas</taxon>
    </lineage>
</organism>
<evidence type="ECO:0000259" key="7">
    <source>
        <dbReference type="PROSITE" id="PS51704"/>
    </source>
</evidence>
<sequence>MIALALLLAAAPAPAPLRGRPVVIAHRGASGERPEHTLEAYALAIAEGADFIEPDLVMTKDRHMIARHENEISGTTDVAAHPEFAARKATKTIDGQAVTGWFTEDFTLAEIKTLHARERMPQLRPANAKAYDGKFAIPTLDEILALVAEKDKSTGRRIGLYPEIKHSTYFTKLGLPMEPPLIAALKRAGYTRPSDPVIIQSFEIGNLKALHALTKLRLVQLVSSEGGPADQPATRYAQMITPAGLKTIATYAQAIGPEKPLIVSRDAEGRSLPPTTLIADAHAAGLIVHPWTFRSENYFLPAELRKGTSPADHGDAAAEYRMFYALGVDGLFSEFPAEAVAARPR</sequence>
<dbReference type="Proteomes" id="UP001169764">
    <property type="component" value="Unassembled WGS sequence"/>
</dbReference>